<feature type="domain" description="Pilus assembly protein C-terminal" evidence="3">
    <location>
        <begin position="732"/>
        <end position="821"/>
    </location>
</feature>
<dbReference type="Pfam" id="PF15976">
    <property type="entry name" value="CooC_C"/>
    <property type="match status" value="1"/>
</dbReference>
<evidence type="ECO:0000256" key="1">
    <source>
        <dbReference type="ARBA" id="ARBA00022729"/>
    </source>
</evidence>
<protein>
    <submittedName>
        <fullName evidence="5">Outer membrane usher protein FimD/PapC</fullName>
    </submittedName>
</protein>
<keyword evidence="6" id="KW-1185">Reference proteome</keyword>
<dbReference type="EMBL" id="FQVA01000002">
    <property type="protein sequence ID" value="SHF55707.1"/>
    <property type="molecule type" value="Genomic_DNA"/>
</dbReference>
<dbReference type="RefSeq" id="WP_159436012.1">
    <property type="nucleotide sequence ID" value="NZ_FQVA01000002.1"/>
</dbReference>
<evidence type="ECO:0000256" key="2">
    <source>
        <dbReference type="SAM" id="SignalP"/>
    </source>
</evidence>
<dbReference type="OrthoDB" id="6187408at2"/>
<feature type="domain" description="Pilus assembly protein E-set like" evidence="4">
    <location>
        <begin position="275"/>
        <end position="331"/>
    </location>
</feature>
<reference evidence="6" key="1">
    <citation type="submission" date="2016-11" db="EMBL/GenBank/DDBJ databases">
        <authorList>
            <person name="Varghese N."/>
            <person name="Submissions S."/>
        </authorList>
    </citation>
    <scope>NUCLEOTIDE SEQUENCE [LARGE SCALE GENOMIC DNA]</scope>
    <source>
        <strain evidence="6">CGMCC 1.7063</strain>
    </source>
</reference>
<evidence type="ECO:0000313" key="5">
    <source>
        <dbReference type="EMBL" id="SHF55707.1"/>
    </source>
</evidence>
<dbReference type="AlphaFoldDB" id="A0A1M5CM93"/>
<evidence type="ECO:0000259" key="3">
    <source>
        <dbReference type="Pfam" id="PF15976"/>
    </source>
</evidence>
<organism evidence="5 6">
    <name type="scientific">Microbulbifer donghaiensis</name>
    <dbReference type="NCBI Taxonomy" id="494016"/>
    <lineage>
        <taxon>Bacteria</taxon>
        <taxon>Pseudomonadati</taxon>
        <taxon>Pseudomonadota</taxon>
        <taxon>Gammaproteobacteria</taxon>
        <taxon>Cellvibrionales</taxon>
        <taxon>Microbulbiferaceae</taxon>
        <taxon>Microbulbifer</taxon>
    </lineage>
</organism>
<keyword evidence="1 2" id="KW-0732">Signal</keyword>
<dbReference type="InterPro" id="IPR031917">
    <property type="entry name" value="Pilus_assem_C"/>
</dbReference>
<feature type="signal peptide" evidence="2">
    <location>
        <begin position="1"/>
        <end position="23"/>
    </location>
</feature>
<name>A0A1M5CM93_9GAMM</name>
<evidence type="ECO:0000259" key="4">
    <source>
        <dbReference type="Pfam" id="PF16967"/>
    </source>
</evidence>
<proteinExistence type="predicted"/>
<dbReference type="Proteomes" id="UP000184170">
    <property type="component" value="Unassembled WGS sequence"/>
</dbReference>
<dbReference type="InterPro" id="IPR032636">
    <property type="entry name" value="Pilus_assem_E-set-like_dom"/>
</dbReference>
<evidence type="ECO:0000313" key="6">
    <source>
        <dbReference type="Proteomes" id="UP000184170"/>
    </source>
</evidence>
<dbReference type="Pfam" id="PF16967">
    <property type="entry name" value="TcfC"/>
    <property type="match status" value="1"/>
</dbReference>
<feature type="chain" id="PRO_5012567418" evidence="2">
    <location>
        <begin position="24"/>
        <end position="836"/>
    </location>
</feature>
<accession>A0A1M5CM93</accession>
<sequence>MKRITWHFALCGALLSNSAPTIAAAAAAFIMETAPPAGFEELTEPTPLVVDVYYGGRLIDRNQRALVSPTTLKFEQPTALLDKLPKTIAREKLLGRLSQTLPTNSHLVCRSNQRVRCGVVEAAVLDVIYDADRFRVDIFIGADYLPTRQVLDDPYLPPASNQFALSQRLSGSWSGSRSEPESDSRDSQSASLFGESILSFGESSLQGRWSVSDTSEPATQITDLYWTRDYRGKAFSVGLLQPRGSNSRFINSGPLYGVEYYQSNNTRVDGDLRTGTPLEVYLPVRGRVEVYRDDRLIHSQLIEAGNQLVSTRSFPQGAYQVKVKAFAEDGRPLEEFEQFFAKDSLLPAPGEWQWNLMLGTPAERVDNSSSIPDAQSNYLLQAGLGRRLLDNLGLFASTTLGEGSQALELGGRWITPNIDISPSLIGTSDGRSGRRLTVSLKSSWATLLLQESYLDSVDEASVEDALLERGYHNRSAALNVPLGKGRLSARYSMRDAGQEINNSQLQLADIAVGNDPLRTIEYQYPFARAKSWNGDLRLSYNDSGDEQLFSLNVQFRYNDGPWNHGASLRTDSGVDEERREFAGFSSSWTDGDLWASDVQQQVYGETDGDALSLRSNTRVAGRRGYFASALNYLDRNNKTLSYVGSFSTTLATDGDHFTWGGEQSYGSGVLVGINGADEDQFEILINGQRRGYATGGEQTLISVPAFDTYEIAVRPLGQGFYDFQDNSETVTLYPGNIASTSYDVKSLVLVVGRITENGKPVTGARFKLAGQETVTDQFGLFQLEYYTAPQRLNFSYINWNHCQVPVVEQSSDRDWLNLGTIELSQAKCDRDEIARN</sequence>
<dbReference type="STRING" id="494016.SAMN04487965_2240"/>
<gene>
    <name evidence="5" type="ORF">SAMN04487965_2240</name>
</gene>